<dbReference type="EMBL" id="LKAM01000005">
    <property type="protein sequence ID" value="KUM48710.1"/>
    <property type="molecule type" value="Genomic_DNA"/>
</dbReference>
<evidence type="ECO:0000313" key="1">
    <source>
        <dbReference type="EMBL" id="KUM48710.1"/>
    </source>
</evidence>
<reference evidence="1" key="1">
    <citation type="journal article" date="2015" name="Genome Biol. Evol.">
        <title>Organellar Genomes of White Spruce (Picea glauca): Assembly and Annotation.</title>
        <authorList>
            <person name="Jackman S.D."/>
            <person name="Warren R.L."/>
            <person name="Gibb E.A."/>
            <person name="Vandervalk B.P."/>
            <person name="Mohamadi H."/>
            <person name="Chu J."/>
            <person name="Raymond A."/>
            <person name="Pleasance S."/>
            <person name="Coope R."/>
            <person name="Wildung M.R."/>
            <person name="Ritland C.E."/>
            <person name="Bousquet J."/>
            <person name="Jones S.J."/>
            <person name="Bohlmann J."/>
            <person name="Birol I."/>
        </authorList>
    </citation>
    <scope>NUCLEOTIDE SEQUENCE [LARGE SCALE GENOMIC DNA]</scope>
    <source>
        <tissue evidence="1">Flushing bud</tissue>
    </source>
</reference>
<accession>A0A117NHR4</accession>
<keyword evidence="1" id="KW-0496">Mitochondrion</keyword>
<proteinExistence type="predicted"/>
<comment type="caution">
    <text evidence="1">The sequence shown here is derived from an EMBL/GenBank/DDBJ whole genome shotgun (WGS) entry which is preliminary data.</text>
</comment>
<organism evidence="1">
    <name type="scientific">Picea glauca</name>
    <name type="common">White spruce</name>
    <name type="synonym">Pinus glauca</name>
    <dbReference type="NCBI Taxonomy" id="3330"/>
    <lineage>
        <taxon>Eukaryota</taxon>
        <taxon>Viridiplantae</taxon>
        <taxon>Streptophyta</taxon>
        <taxon>Embryophyta</taxon>
        <taxon>Tracheophyta</taxon>
        <taxon>Spermatophyta</taxon>
        <taxon>Pinopsida</taxon>
        <taxon>Pinidae</taxon>
        <taxon>Conifers I</taxon>
        <taxon>Pinales</taxon>
        <taxon>Pinaceae</taxon>
        <taxon>Picea</taxon>
    </lineage>
</organism>
<gene>
    <name evidence="1" type="ORF">ABT39_MTgene4725</name>
</gene>
<dbReference type="AlphaFoldDB" id="A0A117NHR4"/>
<protein>
    <submittedName>
        <fullName evidence="1">Uncharacterized protein</fullName>
    </submittedName>
</protein>
<name>A0A117NHR4_PICGL</name>
<geneLocation type="mitochondrion" evidence="1"/>
<sequence>MPIGSGNMKKYRPAITSSPACVTVAVLGTKRPYLLDCIVKQLGIGLVLERVGVAVHWYEAEHVQNVNANEVAVAYLCVGHSDCVLRP</sequence>